<evidence type="ECO:0000313" key="2">
    <source>
        <dbReference type="Proteomes" id="UP000028623"/>
    </source>
</evidence>
<organism evidence="1 2">
    <name type="scientific">Epilithonimonas lactis</name>
    <dbReference type="NCBI Taxonomy" id="421072"/>
    <lineage>
        <taxon>Bacteria</taxon>
        <taxon>Pseudomonadati</taxon>
        <taxon>Bacteroidota</taxon>
        <taxon>Flavobacteriia</taxon>
        <taxon>Flavobacteriales</taxon>
        <taxon>Weeksellaceae</taxon>
        <taxon>Chryseobacterium group</taxon>
        <taxon>Epilithonimonas</taxon>
    </lineage>
</organism>
<dbReference type="RefSeq" id="WP_034974640.1">
    <property type="nucleotide sequence ID" value="NZ_FOFI01000004.1"/>
</dbReference>
<sequence length="172" mass="20867">MELRKEIEPDFETAEKLYQEVLKLILAYTDYCDETGDEDNSEYEKLENTLHEMTGKNMSQFNLWEWWEEEGAEVLAFRISLPDPKTVENITKEELTELIRRQKTFVIQDEQDETLKGQFHYHIDDYFINFLRVNFKTFDHKLFHSHKDKNGHYHEYTQDEIVEKLWNAGDYK</sequence>
<dbReference type="Proteomes" id="UP000028623">
    <property type="component" value="Unassembled WGS sequence"/>
</dbReference>
<dbReference type="OrthoDB" id="5360333at2"/>
<comment type="caution">
    <text evidence="1">The sequence shown here is derived from an EMBL/GenBank/DDBJ whole genome shotgun (WGS) entry which is preliminary data.</text>
</comment>
<gene>
    <name evidence="1" type="ORF">IO89_06370</name>
</gene>
<name>A0A085BJM9_9FLAO</name>
<reference evidence="1 2" key="1">
    <citation type="submission" date="2014-07" db="EMBL/GenBank/DDBJ databases">
        <title>Epilithonimonas lactis LMG 22401 Genome.</title>
        <authorList>
            <person name="Pipes S.E."/>
            <person name="Stropko S.J."/>
        </authorList>
    </citation>
    <scope>NUCLEOTIDE SEQUENCE [LARGE SCALE GENOMIC DNA]</scope>
    <source>
        <strain evidence="1 2">LMG 24401</strain>
    </source>
</reference>
<evidence type="ECO:0000313" key="1">
    <source>
        <dbReference type="EMBL" id="KFC22674.1"/>
    </source>
</evidence>
<keyword evidence="2" id="KW-1185">Reference proteome</keyword>
<protein>
    <submittedName>
        <fullName evidence="1">Uncharacterized protein</fullName>
    </submittedName>
</protein>
<dbReference type="eggNOG" id="ENOG502ZYDX">
    <property type="taxonomic scope" value="Bacteria"/>
</dbReference>
<dbReference type="AlphaFoldDB" id="A0A085BJM9"/>
<accession>A0A085BJM9</accession>
<proteinExistence type="predicted"/>
<dbReference type="EMBL" id="JPLY01000002">
    <property type="protein sequence ID" value="KFC22674.1"/>
    <property type="molecule type" value="Genomic_DNA"/>
</dbReference>